<dbReference type="Gene3D" id="2.40.50.100">
    <property type="match status" value="1"/>
</dbReference>
<organism evidence="3 4">
    <name type="scientific">Gelatiniphilus marinus</name>
    <dbReference type="NCBI Taxonomy" id="1759464"/>
    <lineage>
        <taxon>Bacteria</taxon>
        <taxon>Pseudomonadati</taxon>
        <taxon>Bacteroidota</taxon>
        <taxon>Flavobacteriia</taxon>
        <taxon>Flavobacteriales</taxon>
        <taxon>Flavobacteriaceae</taxon>
        <taxon>Gelatiniphilus</taxon>
    </lineage>
</organism>
<keyword evidence="1" id="KW-0092">Biotin</keyword>
<dbReference type="PROSITE" id="PS00188">
    <property type="entry name" value="BIOTIN"/>
    <property type="match status" value="1"/>
</dbReference>
<dbReference type="PANTHER" id="PTHR45266:SF3">
    <property type="entry name" value="OXALOACETATE DECARBOXYLASE ALPHA CHAIN"/>
    <property type="match status" value="1"/>
</dbReference>
<reference evidence="4" key="1">
    <citation type="journal article" date="2019" name="Int. J. Syst. Evol. Microbiol.">
        <title>The Global Catalogue of Microorganisms (GCM) 10K type strain sequencing project: providing services to taxonomists for standard genome sequencing and annotation.</title>
        <authorList>
            <consortium name="The Broad Institute Genomics Platform"/>
            <consortium name="The Broad Institute Genome Sequencing Center for Infectious Disease"/>
            <person name="Wu L."/>
            <person name="Ma J."/>
        </authorList>
    </citation>
    <scope>NUCLEOTIDE SEQUENCE [LARGE SCALE GENOMIC DNA]</scope>
    <source>
        <strain evidence="4">KCTC 42903</strain>
    </source>
</reference>
<dbReference type="PROSITE" id="PS50968">
    <property type="entry name" value="BIOTINYL_LIPOYL"/>
    <property type="match status" value="1"/>
</dbReference>
<dbReference type="PANTHER" id="PTHR45266">
    <property type="entry name" value="OXALOACETATE DECARBOXYLASE ALPHA CHAIN"/>
    <property type="match status" value="1"/>
</dbReference>
<dbReference type="EMBL" id="JBHULK010000001">
    <property type="protein sequence ID" value="MFD2533533.1"/>
    <property type="molecule type" value="Genomic_DNA"/>
</dbReference>
<feature type="domain" description="Lipoyl-binding" evidence="2">
    <location>
        <begin position="83"/>
        <end position="161"/>
    </location>
</feature>
<dbReference type="RefSeq" id="WP_388012329.1">
    <property type="nucleotide sequence ID" value="NZ_JBHUDT010000001.1"/>
</dbReference>
<proteinExistence type="predicted"/>
<dbReference type="CDD" id="cd06850">
    <property type="entry name" value="biotinyl_domain"/>
    <property type="match status" value="1"/>
</dbReference>
<dbReference type="InterPro" id="IPR000089">
    <property type="entry name" value="Biotin_lipoyl"/>
</dbReference>
<dbReference type="InterPro" id="IPR001882">
    <property type="entry name" value="Biotin_BS"/>
</dbReference>
<evidence type="ECO:0000313" key="3">
    <source>
        <dbReference type="EMBL" id="MFD2533533.1"/>
    </source>
</evidence>
<dbReference type="InterPro" id="IPR050709">
    <property type="entry name" value="Biotin_Carboxyl_Carrier/Decarb"/>
</dbReference>
<dbReference type="Proteomes" id="UP001597441">
    <property type="component" value="Unassembled WGS sequence"/>
</dbReference>
<comment type="caution">
    <text evidence="3">The sequence shown here is derived from an EMBL/GenBank/DDBJ whole genome shotgun (WGS) entry which is preliminary data.</text>
</comment>
<dbReference type="InterPro" id="IPR011053">
    <property type="entry name" value="Single_hybrid_motif"/>
</dbReference>
<name>A0ABW5JPU1_9FLAO</name>
<accession>A0ABW5JPU1</accession>
<sequence length="161" mass="18328">MSQTFKTNVNATFDFEINKDAVSNLDVIQISDSKQHVIHQNTSYHIEILESDFNNKFYQIKVNNTLYEVSIFNDLDILINDMGFSVSASKQVNFIKAPMPGLILDLRAQVNQEVKENDTLIILEAMKMENMITSPRDGIIKSIAVKQGDAVEKNQLLIEFE</sequence>
<dbReference type="SUPFAM" id="SSF51230">
    <property type="entry name" value="Single hybrid motif"/>
    <property type="match status" value="1"/>
</dbReference>
<evidence type="ECO:0000256" key="1">
    <source>
        <dbReference type="ARBA" id="ARBA00023267"/>
    </source>
</evidence>
<evidence type="ECO:0000259" key="2">
    <source>
        <dbReference type="PROSITE" id="PS50968"/>
    </source>
</evidence>
<keyword evidence="4" id="KW-1185">Reference proteome</keyword>
<evidence type="ECO:0000313" key="4">
    <source>
        <dbReference type="Proteomes" id="UP001597441"/>
    </source>
</evidence>
<protein>
    <submittedName>
        <fullName evidence="3">Acetyl-CoA carboxylase biotin carboxyl carrier protein subunit</fullName>
    </submittedName>
</protein>
<gene>
    <name evidence="3" type="ORF">ACFSQS_00340</name>
</gene>
<dbReference type="Pfam" id="PF00364">
    <property type="entry name" value="Biotin_lipoyl"/>
    <property type="match status" value="1"/>
</dbReference>